<protein>
    <recommendedName>
        <fullName evidence="3">NAD-dependent epimerase/dehydratase domain-containing protein</fullName>
    </recommendedName>
</protein>
<evidence type="ECO:0000313" key="1">
    <source>
        <dbReference type="EMBL" id="ANO52934.1"/>
    </source>
</evidence>
<dbReference type="Gene3D" id="3.40.50.720">
    <property type="entry name" value="NAD(P)-binding Rossmann-like Domain"/>
    <property type="match status" value="1"/>
</dbReference>
<keyword evidence="2" id="KW-1185">Reference proteome</keyword>
<reference evidence="1 2" key="1">
    <citation type="submission" date="2016-06" db="EMBL/GenBank/DDBJ databases">
        <title>Complete genome sequence of a deep-branching marine Gamma Proteobacterium Woeseia oceani type strain XK5.</title>
        <authorList>
            <person name="Mu D."/>
            <person name="Du Z."/>
        </authorList>
    </citation>
    <scope>NUCLEOTIDE SEQUENCE [LARGE SCALE GENOMIC DNA]</scope>
    <source>
        <strain evidence="1 2">XK5</strain>
    </source>
</reference>
<accession>A0A193LKK5</accession>
<dbReference type="PANTHER" id="PTHR48079">
    <property type="entry name" value="PROTEIN YEEZ"/>
    <property type="match status" value="1"/>
</dbReference>
<organism evidence="1 2">
    <name type="scientific">Woeseia oceani</name>
    <dbReference type="NCBI Taxonomy" id="1548547"/>
    <lineage>
        <taxon>Bacteria</taxon>
        <taxon>Pseudomonadati</taxon>
        <taxon>Pseudomonadota</taxon>
        <taxon>Gammaproteobacteria</taxon>
        <taxon>Woeseiales</taxon>
        <taxon>Woeseiaceae</taxon>
        <taxon>Woeseia</taxon>
    </lineage>
</organism>
<dbReference type="Proteomes" id="UP000092695">
    <property type="component" value="Chromosome"/>
</dbReference>
<dbReference type="GO" id="GO:0004029">
    <property type="term" value="F:aldehyde dehydrogenase (NAD+) activity"/>
    <property type="evidence" value="ECO:0007669"/>
    <property type="project" value="TreeGrafter"/>
</dbReference>
<dbReference type="STRING" id="1548547.BA177_02490"/>
<gene>
    <name evidence="1" type="ORF">BA177_02490</name>
</gene>
<dbReference type="AlphaFoldDB" id="A0A193LKK5"/>
<dbReference type="SUPFAM" id="SSF51735">
    <property type="entry name" value="NAD(P)-binding Rossmann-fold domains"/>
    <property type="match status" value="1"/>
</dbReference>
<dbReference type="GO" id="GO:0005737">
    <property type="term" value="C:cytoplasm"/>
    <property type="evidence" value="ECO:0007669"/>
    <property type="project" value="TreeGrafter"/>
</dbReference>
<dbReference type="KEGG" id="woc:BA177_02490"/>
<dbReference type="EMBL" id="CP016268">
    <property type="protein sequence ID" value="ANO52934.1"/>
    <property type="molecule type" value="Genomic_DNA"/>
</dbReference>
<dbReference type="InterPro" id="IPR036291">
    <property type="entry name" value="NAD(P)-bd_dom_sf"/>
</dbReference>
<name>A0A193LKK5_9GAMM</name>
<sequence length="318" mass="35052">MVSEALRRGHTVELFNRGRTNNDLFPDLTTYAGDRDGGLTVLQGHRWDVVIDNSGYVPRHVADSARLLASAASHYIYISSISAYADFSAPMDEDAPLATIEDETVEEVTNDSYGPLKALCEKRARAEFGADRVAVFRPTYICGPGDRTDRYSYWPVRTMQGGEMLWPGTPADEIQMIDVRDLANFTIDVAEQKTVGTYNTVTPPGSFTMGELLSDSLAVTAADTRPVWMDYKFLSAHDASDRELPIWVAPTPDVAFAAKVSGARAYAAGLKNRPSRETARDTISWWKTLPADRTATLRAGFSAEREAELLAAWKAQKS</sequence>
<evidence type="ECO:0008006" key="3">
    <source>
        <dbReference type="Google" id="ProtNLM"/>
    </source>
</evidence>
<dbReference type="PANTHER" id="PTHR48079:SF6">
    <property type="entry name" value="NAD(P)-BINDING DOMAIN-CONTAINING PROTEIN-RELATED"/>
    <property type="match status" value="1"/>
</dbReference>
<proteinExistence type="predicted"/>
<evidence type="ECO:0000313" key="2">
    <source>
        <dbReference type="Proteomes" id="UP000092695"/>
    </source>
</evidence>
<dbReference type="InterPro" id="IPR051783">
    <property type="entry name" value="NAD(P)-dependent_oxidoreduct"/>
</dbReference>